<comment type="caution">
    <text evidence="2">The sequence shown here is derived from an EMBL/GenBank/DDBJ whole genome shotgun (WGS) entry which is preliminary data.</text>
</comment>
<feature type="region of interest" description="Disordered" evidence="1">
    <location>
        <begin position="311"/>
        <end position="337"/>
    </location>
</feature>
<gene>
    <name evidence="2" type="ORF">EHS24_005222</name>
</gene>
<name>A0A427XDH7_9TREE</name>
<feature type="region of interest" description="Disordered" evidence="1">
    <location>
        <begin position="1"/>
        <end position="24"/>
    </location>
</feature>
<dbReference type="GeneID" id="39589765"/>
<sequence length="566" mass="62012">MPGGTRLGVRAPAHSSRAGPRQPATLLAPALDPHWHATTSDRDAAGAASLDAPSTLSTAPLPSRFDVSLALPLGHDPTPQQYSNAYLGGSEMISDAAARGPVARLPIRKSRIRGMVGCPSGTDKNNGKQIGAGDRHGAGESSRDAMWRAVGLAHPCLCHLPRHPYKYLPPQRPPRIHELSPLPPHPDPHQTPMIGDEMLPWSPEAMEEVDLDSAMDFVENFECAWQEAGSWPEVEGGAKEKANSRAKGKRRAGPSPLPRPVAAAPAAAATPATPRHALDTTQRPTLDYPARWSWWRAEISNGDGYGYHTSHLPYRLDSRRPKPDRRRPAPSEYQLPRNLSDILSTIQHPFHPDPAYYMKHSGSFVYWIIPVHGPVVVPGLEDIVVDPTASSWASRGIFTATNMPIDTGTDTRPAPLRWTPALLRAFVHDHFEPTYNDPHHRYGQLSLRTCGPWPSPFLTGLPPPPALRGHQCLPPGTSGSVPAIVECGDHVRIYCEASKALKVRWWLHWWQVRLDGAGEVVAAPRRTGSEDEDAGGNDARPKVEYQPFKRVRLALVSHRSEVLMVA</sequence>
<proteinExistence type="predicted"/>
<dbReference type="EMBL" id="RSCE01000020">
    <property type="protein sequence ID" value="RSH76823.1"/>
    <property type="molecule type" value="Genomic_DNA"/>
</dbReference>
<feature type="compositionally biased region" description="Basic and acidic residues" evidence="1">
    <location>
        <begin position="314"/>
        <end position="329"/>
    </location>
</feature>
<accession>A0A427XDH7</accession>
<dbReference type="OrthoDB" id="2564610at2759"/>
<evidence type="ECO:0000313" key="2">
    <source>
        <dbReference type="EMBL" id="RSH76823.1"/>
    </source>
</evidence>
<keyword evidence="3" id="KW-1185">Reference proteome</keyword>
<dbReference type="RefSeq" id="XP_028471970.1">
    <property type="nucleotide sequence ID" value="XM_028620754.1"/>
</dbReference>
<dbReference type="Proteomes" id="UP000279236">
    <property type="component" value="Unassembled WGS sequence"/>
</dbReference>
<evidence type="ECO:0000256" key="1">
    <source>
        <dbReference type="SAM" id="MobiDB-lite"/>
    </source>
</evidence>
<feature type="compositionally biased region" description="Low complexity" evidence="1">
    <location>
        <begin position="260"/>
        <end position="275"/>
    </location>
</feature>
<organism evidence="2 3">
    <name type="scientific">Apiotrichum porosum</name>
    <dbReference type="NCBI Taxonomy" id="105984"/>
    <lineage>
        <taxon>Eukaryota</taxon>
        <taxon>Fungi</taxon>
        <taxon>Dikarya</taxon>
        <taxon>Basidiomycota</taxon>
        <taxon>Agaricomycotina</taxon>
        <taxon>Tremellomycetes</taxon>
        <taxon>Trichosporonales</taxon>
        <taxon>Trichosporonaceae</taxon>
        <taxon>Apiotrichum</taxon>
    </lineage>
</organism>
<feature type="region of interest" description="Disordered" evidence="1">
    <location>
        <begin position="229"/>
        <end position="282"/>
    </location>
</feature>
<feature type="region of interest" description="Disordered" evidence="1">
    <location>
        <begin position="114"/>
        <end position="140"/>
    </location>
</feature>
<feature type="region of interest" description="Disordered" evidence="1">
    <location>
        <begin position="36"/>
        <end position="61"/>
    </location>
</feature>
<dbReference type="AlphaFoldDB" id="A0A427XDH7"/>
<reference evidence="2 3" key="1">
    <citation type="submission" date="2018-11" db="EMBL/GenBank/DDBJ databases">
        <title>Genome sequence of Apiotrichum porosum DSM 27194.</title>
        <authorList>
            <person name="Aliyu H."/>
            <person name="Gorte O."/>
            <person name="Ochsenreither K."/>
        </authorList>
    </citation>
    <scope>NUCLEOTIDE SEQUENCE [LARGE SCALE GENOMIC DNA]</scope>
    <source>
        <strain evidence="2 3">DSM 27194</strain>
    </source>
</reference>
<evidence type="ECO:0000313" key="3">
    <source>
        <dbReference type="Proteomes" id="UP000279236"/>
    </source>
</evidence>
<protein>
    <submittedName>
        <fullName evidence="2">Uncharacterized protein</fullName>
    </submittedName>
</protein>